<feature type="region of interest" description="Disordered" evidence="1">
    <location>
        <begin position="236"/>
        <end position="622"/>
    </location>
</feature>
<dbReference type="InterPro" id="IPR011993">
    <property type="entry name" value="PH-like_dom_sf"/>
</dbReference>
<dbReference type="PANTHER" id="PTHR42073">
    <property type="entry name" value="MEIOTIC EXPRESSION UP-REGULATED PROTEIN 6"/>
    <property type="match status" value="1"/>
</dbReference>
<evidence type="ECO:0000259" key="2">
    <source>
        <dbReference type="Pfam" id="PF15406"/>
    </source>
</evidence>
<feature type="region of interest" description="Disordered" evidence="1">
    <location>
        <begin position="1"/>
        <end position="75"/>
    </location>
</feature>
<dbReference type="InterPro" id="IPR039712">
    <property type="entry name" value="Meu6"/>
</dbReference>
<feature type="compositionally biased region" description="Low complexity" evidence="1">
    <location>
        <begin position="387"/>
        <end position="420"/>
    </location>
</feature>
<dbReference type="Gene3D" id="2.30.29.30">
    <property type="entry name" value="Pleckstrin-homology domain (PH domain)/Phosphotyrosine-binding domain (PTB)"/>
    <property type="match status" value="1"/>
</dbReference>
<evidence type="ECO:0000313" key="4">
    <source>
        <dbReference type="Proteomes" id="UP000664521"/>
    </source>
</evidence>
<reference evidence="3" key="1">
    <citation type="submission" date="2021-03" db="EMBL/GenBank/DDBJ databases">
        <authorList>
            <person name="Tagirdzhanova G."/>
        </authorList>
    </citation>
    <scope>NUCLEOTIDE SEQUENCE</scope>
</reference>
<feature type="compositionally biased region" description="Polar residues" evidence="1">
    <location>
        <begin position="609"/>
        <end position="622"/>
    </location>
</feature>
<gene>
    <name evidence="3" type="ORF">HETSPECPRED_009953</name>
</gene>
<organism evidence="3 4">
    <name type="scientific">Heterodermia speciosa</name>
    <dbReference type="NCBI Taxonomy" id="116794"/>
    <lineage>
        <taxon>Eukaryota</taxon>
        <taxon>Fungi</taxon>
        <taxon>Dikarya</taxon>
        <taxon>Ascomycota</taxon>
        <taxon>Pezizomycotina</taxon>
        <taxon>Lecanoromycetes</taxon>
        <taxon>OSLEUM clade</taxon>
        <taxon>Lecanoromycetidae</taxon>
        <taxon>Caliciales</taxon>
        <taxon>Physciaceae</taxon>
        <taxon>Heterodermia</taxon>
    </lineage>
</organism>
<evidence type="ECO:0000256" key="1">
    <source>
        <dbReference type="SAM" id="MobiDB-lite"/>
    </source>
</evidence>
<comment type="caution">
    <text evidence="3">The sequence shown here is derived from an EMBL/GenBank/DDBJ whole genome shotgun (WGS) entry which is preliminary data.</text>
</comment>
<evidence type="ECO:0000313" key="3">
    <source>
        <dbReference type="EMBL" id="CAF9935936.1"/>
    </source>
</evidence>
<feature type="domain" description="Meiotic expression up-regulated protein 6 PH" evidence="2">
    <location>
        <begin position="101"/>
        <end position="207"/>
    </location>
</feature>
<dbReference type="CDD" id="cd00821">
    <property type="entry name" value="PH"/>
    <property type="match status" value="1"/>
</dbReference>
<proteinExistence type="predicted"/>
<keyword evidence="4" id="KW-1185">Reference proteome</keyword>
<dbReference type="PANTHER" id="PTHR42073:SF1">
    <property type="entry name" value="MEIOTIC EXPRESSION UP-REGULATED PROTEIN 6"/>
    <property type="match status" value="1"/>
</dbReference>
<sequence length="622" mass="64572">MSMPEVHTPTKAAEPAAIDPTTTANEASTDPIQSTGIDNSTPVTRPEVANNSGATATATDGAATDEATGVAASKDSAVADVPPISEGILNYKAPGLVKSLFISKKFFWFSDEPLEQKHLSTYLSSEKADIAHRNAAHATQTGKGLLFFTKRAEDKDHPAGVLNLGELTDFVKGTFDEFHFKINGQKHTFQAPSRAERDSWIATIQAKASEAKSAHEGLIGSQGYKNQLEKFAKPAAATTAAAKSRSRSRPDKVADSKTKEAGATAAAVAGDEPARSGSSSDEAKTKNKARSRSGKRSSIFGTLRAKKEEHDEKKEIKKEEKAEKKEEKAEENAVKQEVKKEGKAGENAEKESTETTTTSEPLDATGIAARVIGSPVEPAAASEPSDTTEVTHGETAAAGTTAVTGAPVEPTATSPTEPATGNGIREPAPKSTKRSSIFGNFFNKKDTTSSVSPSTETVPAVPVSEPENALTSSTAPQTEDPVETSAENTATPAAASEPSAPVLDSTATSAAPDGAKPARRSSFFNALGTKKERKPDATDEGTDGEGKKSSKFGGLFRKPSRAVPNGKPSATPASNPGTEALKASAEPAVPISKDVPTAVNDTGVPAESATASHTQTPVQATA</sequence>
<feature type="compositionally biased region" description="Low complexity" evidence="1">
    <location>
        <begin position="261"/>
        <end position="271"/>
    </location>
</feature>
<feature type="compositionally biased region" description="Low complexity" evidence="1">
    <location>
        <begin position="48"/>
        <end position="75"/>
    </location>
</feature>
<protein>
    <recommendedName>
        <fullName evidence="2">Meiotic expression up-regulated protein 6 PH domain-containing protein</fullName>
    </recommendedName>
</protein>
<dbReference type="OrthoDB" id="5593352at2759"/>
<dbReference type="InterPro" id="IPR039483">
    <property type="entry name" value="Meu6_PH_dom"/>
</dbReference>
<feature type="compositionally biased region" description="Basic and acidic residues" evidence="1">
    <location>
        <begin position="248"/>
        <end position="260"/>
    </location>
</feature>
<dbReference type="Pfam" id="PF15406">
    <property type="entry name" value="PH_6"/>
    <property type="match status" value="1"/>
</dbReference>
<feature type="compositionally biased region" description="Basic residues" evidence="1">
    <location>
        <begin position="286"/>
        <end position="295"/>
    </location>
</feature>
<feature type="compositionally biased region" description="Low complexity" evidence="1">
    <location>
        <begin position="483"/>
        <end position="501"/>
    </location>
</feature>
<accession>A0A8H3G0X5</accession>
<dbReference type="SUPFAM" id="SSF50729">
    <property type="entry name" value="PH domain-like"/>
    <property type="match status" value="1"/>
</dbReference>
<feature type="compositionally biased region" description="Low complexity" evidence="1">
    <location>
        <begin position="448"/>
        <end position="464"/>
    </location>
</feature>
<dbReference type="Proteomes" id="UP000664521">
    <property type="component" value="Unassembled WGS sequence"/>
</dbReference>
<feature type="compositionally biased region" description="Polar residues" evidence="1">
    <location>
        <begin position="20"/>
        <end position="43"/>
    </location>
</feature>
<dbReference type="AlphaFoldDB" id="A0A8H3G0X5"/>
<name>A0A8H3G0X5_9LECA</name>
<dbReference type="EMBL" id="CAJPDS010000087">
    <property type="protein sequence ID" value="CAF9935936.1"/>
    <property type="molecule type" value="Genomic_DNA"/>
</dbReference>
<feature type="compositionally biased region" description="Basic and acidic residues" evidence="1">
    <location>
        <begin position="305"/>
        <end position="353"/>
    </location>
</feature>